<evidence type="ECO:0000313" key="2">
    <source>
        <dbReference type="EMBL" id="CAG74344.1"/>
    </source>
</evidence>
<dbReference type="eggNOG" id="COG0438">
    <property type="taxonomic scope" value="Bacteria"/>
</dbReference>
<gene>
    <name evidence="2" type="ordered locus">ECA1434</name>
</gene>
<evidence type="ECO:0000313" key="3">
    <source>
        <dbReference type="Proteomes" id="UP000007966"/>
    </source>
</evidence>
<dbReference type="SUPFAM" id="SSF53756">
    <property type="entry name" value="UDP-Glycosyltransferase/glycogen phosphorylase"/>
    <property type="match status" value="1"/>
</dbReference>
<dbReference type="RefSeq" id="WP_011093018.1">
    <property type="nucleotide sequence ID" value="NC_004547.2"/>
</dbReference>
<evidence type="ECO:0000259" key="1">
    <source>
        <dbReference type="Pfam" id="PF00534"/>
    </source>
</evidence>
<dbReference type="GO" id="GO:0016757">
    <property type="term" value="F:glycosyltransferase activity"/>
    <property type="evidence" value="ECO:0007669"/>
    <property type="project" value="InterPro"/>
</dbReference>
<accession>Q6D791</accession>
<dbReference type="GO" id="GO:1901135">
    <property type="term" value="P:carbohydrate derivative metabolic process"/>
    <property type="evidence" value="ECO:0007669"/>
    <property type="project" value="UniProtKB-ARBA"/>
</dbReference>
<keyword evidence="3" id="KW-1185">Reference proteome</keyword>
<dbReference type="OrthoDB" id="9777346at2"/>
<dbReference type="Pfam" id="PF00534">
    <property type="entry name" value="Glycos_transf_1"/>
    <property type="match status" value="1"/>
</dbReference>
<dbReference type="EMBL" id="BX950851">
    <property type="protein sequence ID" value="CAG74344.1"/>
    <property type="molecule type" value="Genomic_DNA"/>
</dbReference>
<dbReference type="AlphaFoldDB" id="Q6D791"/>
<keyword evidence="2" id="KW-0808">Transferase</keyword>
<sequence>MKENNYTSSFIFPNHLYGGHEVMTINILNYIASHNSFGIECHVNKRNDKVLNSLSALNEKFGYERIKIFSHSWSSDKNPLLSFFQPASFVRKLLFIKKLFALRRRAVLVQGSIELGAEFIWISYLLGCRNLLISYIPMCHTFKHMGFKLGELRDVVSALTYKMCMNYITISNPNEALLKKRNASAKVNIVNNFVAPLSNVIPVDGRSSETINLAIIGRVEIKQKGHDILINALKYIDDEIVNRVHLIIVGDGPDMSTLKDMIDNNHLSNKVSFTGWVDKWYKIDEKIDYVVMPSRFEGVPLTMLEALSLDIPCIGANRDGMSDYISDELLYDVGGSNDIESRNLAEKINYALSNNEMTKMKINRDDLFYPKGIEVLDETFL</sequence>
<organism evidence="2 3">
    <name type="scientific">Pectobacterium atrosepticum (strain SCRI 1043 / ATCC BAA-672)</name>
    <name type="common">Erwinia carotovora subsp. atroseptica</name>
    <dbReference type="NCBI Taxonomy" id="218491"/>
    <lineage>
        <taxon>Bacteria</taxon>
        <taxon>Pseudomonadati</taxon>
        <taxon>Pseudomonadota</taxon>
        <taxon>Gammaproteobacteria</taxon>
        <taxon>Enterobacterales</taxon>
        <taxon>Pectobacteriaceae</taxon>
        <taxon>Pectobacterium</taxon>
    </lineage>
</organism>
<dbReference type="PANTHER" id="PTHR12526">
    <property type="entry name" value="GLYCOSYLTRANSFERASE"/>
    <property type="match status" value="1"/>
</dbReference>
<feature type="domain" description="Glycosyl transferase family 1" evidence="1">
    <location>
        <begin position="213"/>
        <end position="360"/>
    </location>
</feature>
<dbReference type="STRING" id="218491.ECA1434"/>
<proteinExistence type="predicted"/>
<dbReference type="HOGENOM" id="CLU_693841_0_0_6"/>
<protein>
    <submittedName>
        <fullName evidence="2">Glycosyl transferase</fullName>
    </submittedName>
</protein>
<dbReference type="Proteomes" id="UP000007966">
    <property type="component" value="Chromosome"/>
</dbReference>
<dbReference type="InterPro" id="IPR001296">
    <property type="entry name" value="Glyco_trans_1"/>
</dbReference>
<name>Q6D791_PECAS</name>
<dbReference type="Gene3D" id="3.40.50.2000">
    <property type="entry name" value="Glycogen Phosphorylase B"/>
    <property type="match status" value="2"/>
</dbReference>
<reference evidence="2" key="1">
    <citation type="submission" date="2004-02" db="EMBL/GenBank/DDBJ databases">
        <title>The genome sequence of the enterobacterial phytopathogen Erwinia carotovora subsp. atroseptica SCRI1043 and functional genomic identification of novel virulence factors.</title>
        <authorList>
            <person name="Bell K.S."/>
            <person name="Sebaihia M."/>
            <person name="Pritchard L."/>
            <person name="Holden M."/>
            <person name="Hyman L.J."/>
            <person name="Holeva M.C."/>
            <person name="Thomson N.R."/>
            <person name="Bentley S.D."/>
            <person name="Churcher C."/>
            <person name="Mungall K."/>
            <person name="Atkin R."/>
            <person name="Bason N."/>
            <person name="Brooks K."/>
            <person name="Chillingworth T."/>
            <person name="Clark K."/>
            <person name="Doggett J."/>
            <person name="Fraser A."/>
            <person name="Hance Z."/>
            <person name="Hauser H."/>
            <person name="Jagels K."/>
            <person name="Moule S."/>
            <person name="Norbertczak H."/>
            <person name="Ormond D."/>
            <person name="Price C."/>
            <person name="Quail M.A."/>
            <person name="Sanders M."/>
            <person name="Walker D."/>
            <person name="Whitehead S."/>
            <person name="Salmond G.P.C."/>
            <person name="Birch P.R.J."/>
            <person name="Barrell B.G."/>
            <person name="Parkhill J."/>
            <person name="Toth I.K."/>
        </authorList>
    </citation>
    <scope>NUCLEOTIDE SEQUENCE</scope>
    <source>
        <strain evidence="2">SCRI1043</strain>
    </source>
</reference>
<dbReference type="KEGG" id="eca:ECA1434"/>